<proteinExistence type="predicted"/>
<dbReference type="EMBL" id="CM047897">
    <property type="protein sequence ID" value="KAJ0113183.1"/>
    <property type="molecule type" value="Genomic_DNA"/>
</dbReference>
<accession>A0ACC1CBW2</accession>
<protein>
    <submittedName>
        <fullName evidence="1">Uncharacterized protein</fullName>
    </submittedName>
</protein>
<reference evidence="2" key="1">
    <citation type="journal article" date="2023" name="G3 (Bethesda)">
        <title>Genome assembly and association tests identify interacting loci associated with vigor, precocity, and sex in interspecific pistachio rootstocks.</title>
        <authorList>
            <person name="Palmer W."/>
            <person name="Jacygrad E."/>
            <person name="Sagayaradj S."/>
            <person name="Cavanaugh K."/>
            <person name="Han R."/>
            <person name="Bertier L."/>
            <person name="Beede B."/>
            <person name="Kafkas S."/>
            <person name="Golino D."/>
            <person name="Preece J."/>
            <person name="Michelmore R."/>
        </authorList>
    </citation>
    <scope>NUCLEOTIDE SEQUENCE [LARGE SCALE GENOMIC DNA]</scope>
</reference>
<comment type="caution">
    <text evidence="1">The sequence shown here is derived from an EMBL/GenBank/DDBJ whole genome shotgun (WGS) entry which is preliminary data.</text>
</comment>
<dbReference type="Proteomes" id="UP001164250">
    <property type="component" value="Chromosome 1"/>
</dbReference>
<gene>
    <name evidence="1" type="ORF">Patl1_02374</name>
</gene>
<name>A0ACC1CBW2_9ROSI</name>
<evidence type="ECO:0000313" key="2">
    <source>
        <dbReference type="Proteomes" id="UP001164250"/>
    </source>
</evidence>
<keyword evidence="2" id="KW-1185">Reference proteome</keyword>
<evidence type="ECO:0000313" key="1">
    <source>
        <dbReference type="EMBL" id="KAJ0113183.1"/>
    </source>
</evidence>
<organism evidence="1 2">
    <name type="scientific">Pistacia atlantica</name>
    <dbReference type="NCBI Taxonomy" id="434234"/>
    <lineage>
        <taxon>Eukaryota</taxon>
        <taxon>Viridiplantae</taxon>
        <taxon>Streptophyta</taxon>
        <taxon>Embryophyta</taxon>
        <taxon>Tracheophyta</taxon>
        <taxon>Spermatophyta</taxon>
        <taxon>Magnoliopsida</taxon>
        <taxon>eudicotyledons</taxon>
        <taxon>Gunneridae</taxon>
        <taxon>Pentapetalae</taxon>
        <taxon>rosids</taxon>
        <taxon>malvids</taxon>
        <taxon>Sapindales</taxon>
        <taxon>Anacardiaceae</taxon>
        <taxon>Pistacia</taxon>
    </lineage>
</organism>
<sequence length="99" mass="11256">MVHFHVLAGMGSQSQNVVHAPAALRNFTTSQKEKTSDELLQEKYPFYTEDGKIRLGVRSCLDLWSWLCNLDVPSCEVCNEVILKVVFNCFFVTLLSRSD</sequence>